<dbReference type="RefSeq" id="WP_094059156.1">
    <property type="nucleotide sequence ID" value="NZ_CP022530.1"/>
</dbReference>
<organism evidence="2 3">
    <name type="scientific">Bacterioplanes sanyensis</name>
    <dbReference type="NCBI Taxonomy" id="1249553"/>
    <lineage>
        <taxon>Bacteria</taxon>
        <taxon>Pseudomonadati</taxon>
        <taxon>Pseudomonadota</taxon>
        <taxon>Gammaproteobacteria</taxon>
        <taxon>Oceanospirillales</taxon>
        <taxon>Oceanospirillaceae</taxon>
        <taxon>Bacterioplanes</taxon>
    </lineage>
</organism>
<dbReference type="KEGG" id="bsan:CHH28_04345"/>
<keyword evidence="1" id="KW-0472">Membrane</keyword>
<dbReference type="AlphaFoldDB" id="A0A222FFU9"/>
<dbReference type="Proteomes" id="UP000202440">
    <property type="component" value="Chromosome"/>
</dbReference>
<keyword evidence="1" id="KW-1133">Transmembrane helix</keyword>
<protein>
    <submittedName>
        <fullName evidence="2">Uncharacterized protein</fullName>
    </submittedName>
</protein>
<dbReference type="EMBL" id="CP022530">
    <property type="protein sequence ID" value="ASP37955.1"/>
    <property type="molecule type" value="Genomic_DNA"/>
</dbReference>
<evidence type="ECO:0000313" key="3">
    <source>
        <dbReference type="Proteomes" id="UP000202440"/>
    </source>
</evidence>
<keyword evidence="1" id="KW-0812">Transmembrane</keyword>
<proteinExistence type="predicted"/>
<keyword evidence="3" id="KW-1185">Reference proteome</keyword>
<gene>
    <name evidence="2" type="ORF">CHH28_04345</name>
</gene>
<reference evidence="2 3" key="1">
    <citation type="submission" date="2017-07" db="EMBL/GenBank/DDBJ databases">
        <title>Annotated genome sequence of Bacterioplanes sanyensis isolated from Red Sea.</title>
        <authorList>
            <person name="Rehman Z.U."/>
        </authorList>
    </citation>
    <scope>NUCLEOTIDE SEQUENCE [LARGE SCALE GENOMIC DNA]</scope>
    <source>
        <strain evidence="2 3">NV9</strain>
    </source>
</reference>
<sequence length="140" mass="16411">MWRMSPADIEKANIVCGLYSGEGYRKRYKGSGDHYHIVDYDKYDFVMGARQRLPERLQRLVGKDVCFIYYDGLFSMSSTPYLFDIEVDGKLFLGRDAAIEEYMSYGEDIRAYVYLYPLGVMLIMQVLCLFCRVRNDDIRS</sequence>
<accession>A0A222FFU9</accession>
<evidence type="ECO:0000256" key="1">
    <source>
        <dbReference type="SAM" id="Phobius"/>
    </source>
</evidence>
<evidence type="ECO:0000313" key="2">
    <source>
        <dbReference type="EMBL" id="ASP37955.1"/>
    </source>
</evidence>
<name>A0A222FFU9_9GAMM</name>
<feature type="transmembrane region" description="Helical" evidence="1">
    <location>
        <begin position="111"/>
        <end position="131"/>
    </location>
</feature>